<evidence type="ECO:0000313" key="8">
    <source>
        <dbReference type="Proteomes" id="UP000237923"/>
    </source>
</evidence>
<dbReference type="Pfam" id="PF00356">
    <property type="entry name" value="LacI"/>
    <property type="match status" value="1"/>
</dbReference>
<evidence type="ECO:0000313" key="9">
    <source>
        <dbReference type="Proteomes" id="UP000239237"/>
    </source>
</evidence>
<reference evidence="6 9" key="1">
    <citation type="submission" date="2018-02" db="EMBL/GenBank/DDBJ databases">
        <authorList>
            <person name="Rodrigo-Torres L."/>
            <person name="Arahal R. D."/>
            <person name="Lucena T."/>
        </authorList>
    </citation>
    <scope>NUCLEOTIDE SEQUENCE [LARGE SCALE GENOMIC DNA]</scope>
    <source>
        <strain evidence="6 9">CECT 8486</strain>
    </source>
</reference>
<feature type="domain" description="HTH lacI-type" evidence="5">
    <location>
        <begin position="4"/>
        <end position="59"/>
    </location>
</feature>
<evidence type="ECO:0000259" key="5">
    <source>
        <dbReference type="PROSITE" id="PS50932"/>
    </source>
</evidence>
<gene>
    <name evidence="7" type="primary">degA_1</name>
    <name evidence="6" type="ORF">LES8486_00726</name>
    <name evidence="7" type="ORF">LES9216_00873</name>
</gene>
<keyword evidence="3" id="KW-0238">DNA-binding</keyword>
<evidence type="ECO:0000313" key="7">
    <source>
        <dbReference type="EMBL" id="SPE07020.1"/>
    </source>
</evidence>
<dbReference type="CDD" id="cd01392">
    <property type="entry name" value="HTH_LacI"/>
    <property type="match status" value="1"/>
</dbReference>
<reference evidence="7 8" key="2">
    <citation type="submission" date="2018-02" db="EMBL/GenBank/DDBJ databases">
        <authorList>
            <person name="Cohen D.B."/>
            <person name="Kent A.D."/>
        </authorList>
    </citation>
    <scope>NUCLEOTIDE SEQUENCE [LARGE SCALE GENOMIC DNA]</scope>
    <source>
        <strain evidence="7 8">CECT 9216</strain>
    </source>
</reference>
<dbReference type="RefSeq" id="WP_072613436.1">
    <property type="nucleotide sequence ID" value="NZ_AP017935.1"/>
</dbReference>
<dbReference type="InterPro" id="IPR028082">
    <property type="entry name" value="Peripla_BP_I"/>
</dbReference>
<dbReference type="Gene3D" id="1.10.260.40">
    <property type="entry name" value="lambda repressor-like DNA-binding domains"/>
    <property type="match status" value="1"/>
</dbReference>
<evidence type="ECO:0000256" key="4">
    <source>
        <dbReference type="ARBA" id="ARBA00023163"/>
    </source>
</evidence>
<dbReference type="SUPFAM" id="SSF47413">
    <property type="entry name" value="lambda repressor-like DNA-binding domains"/>
    <property type="match status" value="1"/>
</dbReference>
<dbReference type="Proteomes" id="UP000237923">
    <property type="component" value="Unassembled WGS sequence"/>
</dbReference>
<dbReference type="PANTHER" id="PTHR30146:SF148">
    <property type="entry name" value="HTH-TYPE TRANSCRIPTIONAL REPRESSOR PURR-RELATED"/>
    <property type="match status" value="1"/>
</dbReference>
<dbReference type="AlphaFoldDB" id="A0A2N9K9F8"/>
<keyword evidence="9" id="KW-1185">Reference proteome</keyword>
<evidence type="ECO:0000256" key="1">
    <source>
        <dbReference type="ARBA" id="ARBA00022491"/>
    </source>
</evidence>
<dbReference type="SMART" id="SM00354">
    <property type="entry name" value="HTH_LACI"/>
    <property type="match status" value="1"/>
</dbReference>
<dbReference type="InterPro" id="IPR046335">
    <property type="entry name" value="LacI/GalR-like_sensor"/>
</dbReference>
<dbReference type="PROSITE" id="PS00356">
    <property type="entry name" value="HTH_LACI_1"/>
    <property type="match status" value="1"/>
</dbReference>
<organism evidence="7 8">
    <name type="scientific">Leuconostoc suionicum</name>
    <dbReference type="NCBI Taxonomy" id="1511761"/>
    <lineage>
        <taxon>Bacteria</taxon>
        <taxon>Bacillati</taxon>
        <taxon>Bacillota</taxon>
        <taxon>Bacilli</taxon>
        <taxon>Lactobacillales</taxon>
        <taxon>Lactobacillaceae</taxon>
        <taxon>Leuconostoc</taxon>
    </lineage>
</organism>
<dbReference type="KEGG" id="lsu:A6B45_03865"/>
<evidence type="ECO:0000313" key="6">
    <source>
        <dbReference type="EMBL" id="SPD91741.1"/>
    </source>
</evidence>
<dbReference type="EMBL" id="OKQU01000001">
    <property type="protein sequence ID" value="SPE07020.1"/>
    <property type="molecule type" value="Genomic_DNA"/>
</dbReference>
<dbReference type="Pfam" id="PF13377">
    <property type="entry name" value="Peripla_BP_3"/>
    <property type="match status" value="1"/>
</dbReference>
<dbReference type="SUPFAM" id="SSF53822">
    <property type="entry name" value="Periplasmic binding protein-like I"/>
    <property type="match status" value="1"/>
</dbReference>
<sequence length="336" mass="37086">MRKISIKDVAKKAGVSIAAVSQILNNKGQRFSEATTEKVLQARDELGYVPNSAARNLKGRHKRLIGIIVPSFRMPFFADIIQSMQASAPSDVNLVFLGSTDESLQDAIFSLVERGVEALVFGRHIPNRAEVNTFLKKRNIPYLVLDQNADINAHDMVQTNEFTGGSMAASHLMSLGHRDIALILPNNLTDNMRQRRAGFLDTLSTANLTPKTIITTTLSKHGGLAAVHQLIQSKSTAAFILNDEMAIGVLRGLAYQDIKVPDDISIIGYDDTDYAEFMIPTLTTIAQPVWEIGETALKMIIRRLDHPNLPLQTEFFDVKLVIRESTGPVKNTKGNH</sequence>
<protein>
    <submittedName>
        <fullName evidence="7">HTH-type transcriptional regulator DegA</fullName>
    </submittedName>
</protein>
<keyword evidence="4" id="KW-0804">Transcription</keyword>
<accession>A0A2N9K9F8</accession>
<evidence type="ECO:0000256" key="3">
    <source>
        <dbReference type="ARBA" id="ARBA00023125"/>
    </source>
</evidence>
<dbReference type="GeneID" id="99673916"/>
<dbReference type="InterPro" id="IPR010982">
    <property type="entry name" value="Lambda_DNA-bd_dom_sf"/>
</dbReference>
<dbReference type="GO" id="GO:0000976">
    <property type="term" value="F:transcription cis-regulatory region binding"/>
    <property type="evidence" value="ECO:0007669"/>
    <property type="project" value="TreeGrafter"/>
</dbReference>
<dbReference type="EMBL" id="OKQR01000001">
    <property type="protein sequence ID" value="SPD91741.1"/>
    <property type="molecule type" value="Genomic_DNA"/>
</dbReference>
<dbReference type="Proteomes" id="UP000239237">
    <property type="component" value="Unassembled WGS sequence"/>
</dbReference>
<evidence type="ECO:0000256" key="2">
    <source>
        <dbReference type="ARBA" id="ARBA00023015"/>
    </source>
</evidence>
<dbReference type="NCBIfam" id="NF047341">
    <property type="entry name" value="lactose_RbsR"/>
    <property type="match status" value="1"/>
</dbReference>
<dbReference type="PROSITE" id="PS50932">
    <property type="entry name" value="HTH_LACI_2"/>
    <property type="match status" value="1"/>
</dbReference>
<dbReference type="Gene3D" id="3.40.50.2300">
    <property type="match status" value="2"/>
</dbReference>
<name>A0A2N9K9F8_9LACO</name>
<dbReference type="PANTHER" id="PTHR30146">
    <property type="entry name" value="LACI-RELATED TRANSCRIPTIONAL REPRESSOR"/>
    <property type="match status" value="1"/>
</dbReference>
<dbReference type="GO" id="GO:0003700">
    <property type="term" value="F:DNA-binding transcription factor activity"/>
    <property type="evidence" value="ECO:0007669"/>
    <property type="project" value="TreeGrafter"/>
</dbReference>
<keyword evidence="2" id="KW-0805">Transcription regulation</keyword>
<proteinExistence type="predicted"/>
<dbReference type="InterPro" id="IPR000843">
    <property type="entry name" value="HTH_LacI"/>
</dbReference>
<keyword evidence="1" id="KW-0678">Repressor</keyword>